<name>V6TPS1_GIAIN</name>
<sequence length="75" mass="7691">VACVLSPLARAGPQLGPYDASASSCLSTERHSACVLFVGGCCNVGVAPESSVCREARGGACVRHAEEVTDRTKEP</sequence>
<accession>V6TPS1</accession>
<gene>
    <name evidence="1" type="ORF">GSB_153327</name>
</gene>
<evidence type="ECO:0000313" key="1">
    <source>
        <dbReference type="EMBL" id="ESU40686.1"/>
    </source>
</evidence>
<reference evidence="2" key="1">
    <citation type="submission" date="2012-02" db="EMBL/GenBank/DDBJ databases">
        <title>Genome sequencing of Giardia lamblia Genotypes A2 and B isolates (DH and GS) and comparative analysis with the genomes of Genotypes A1 and E (WB and Pig).</title>
        <authorList>
            <person name="Adam R."/>
            <person name="Dahlstrom E."/>
            <person name="Martens C."/>
            <person name="Bruno D."/>
            <person name="Barbian K."/>
            <person name="Porcella S.F."/>
            <person name="Nash T."/>
        </authorList>
    </citation>
    <scope>NUCLEOTIDE SEQUENCE</scope>
    <source>
        <strain evidence="2">GS</strain>
    </source>
</reference>
<reference evidence="1 2" key="2">
    <citation type="journal article" date="2013" name="Genome Biol. Evol.">
        <title>Genome sequencing of Giardia lamblia genotypes A2 and B isolates (DH and GS) and comparative analysis with the genomes of genotypes A1 and E (WB and Pig).</title>
        <authorList>
            <person name="Adam R.D."/>
            <person name="Dahlstrom E.W."/>
            <person name="Martens C.A."/>
            <person name="Bruno D.P."/>
            <person name="Barbian K.D."/>
            <person name="Ricklefs S.M."/>
            <person name="Hernandez M.M."/>
            <person name="Narla N.P."/>
            <person name="Patel R.B."/>
            <person name="Porcella S.F."/>
            <person name="Nash T.E."/>
        </authorList>
    </citation>
    <scope>NUCLEOTIDE SEQUENCE [LARGE SCALE GENOMIC DNA]</scope>
    <source>
        <strain evidence="1 2">GS</strain>
    </source>
</reference>
<dbReference type="EMBL" id="AHHH01000186">
    <property type="protein sequence ID" value="ESU40686.1"/>
    <property type="molecule type" value="Genomic_DNA"/>
</dbReference>
<comment type="caution">
    <text evidence="1">The sequence shown here is derived from an EMBL/GenBank/DDBJ whole genome shotgun (WGS) entry which is preliminary data.</text>
</comment>
<dbReference type="Proteomes" id="UP000018040">
    <property type="component" value="Unassembled WGS sequence"/>
</dbReference>
<organism evidence="1 2">
    <name type="scientific">Giardia intestinalis</name>
    <name type="common">Giardia lamblia</name>
    <dbReference type="NCBI Taxonomy" id="5741"/>
    <lineage>
        <taxon>Eukaryota</taxon>
        <taxon>Metamonada</taxon>
        <taxon>Diplomonadida</taxon>
        <taxon>Hexamitidae</taxon>
        <taxon>Giardiinae</taxon>
        <taxon>Giardia</taxon>
    </lineage>
</organism>
<dbReference type="AlphaFoldDB" id="V6TPS1"/>
<feature type="non-terminal residue" evidence="1">
    <location>
        <position position="1"/>
    </location>
</feature>
<protein>
    <submittedName>
        <fullName evidence="1">Uncharacterized protein</fullName>
    </submittedName>
</protein>
<proteinExistence type="predicted"/>
<evidence type="ECO:0000313" key="2">
    <source>
        <dbReference type="Proteomes" id="UP000018040"/>
    </source>
</evidence>